<dbReference type="SMART" id="SM00066">
    <property type="entry name" value="GAL4"/>
    <property type="match status" value="1"/>
</dbReference>
<dbReference type="PANTHER" id="PTHR31313">
    <property type="entry name" value="TY1 ENHANCER ACTIVATOR"/>
    <property type="match status" value="1"/>
</dbReference>
<evidence type="ECO:0000256" key="1">
    <source>
        <dbReference type="ARBA" id="ARBA00004123"/>
    </source>
</evidence>
<evidence type="ECO:0000256" key="4">
    <source>
        <dbReference type="ARBA" id="ARBA00023015"/>
    </source>
</evidence>
<evidence type="ECO:0000259" key="8">
    <source>
        <dbReference type="PROSITE" id="PS50048"/>
    </source>
</evidence>
<keyword evidence="5" id="KW-0238">DNA-binding</keyword>
<dbReference type="OrthoDB" id="2283631at2759"/>
<comment type="caution">
    <text evidence="9">The sequence shown here is derived from an EMBL/GenBank/DDBJ whole genome shotgun (WGS) entry which is preliminary data.</text>
</comment>
<dbReference type="InterPro" id="IPR036864">
    <property type="entry name" value="Zn2-C6_fun-type_DNA-bd_sf"/>
</dbReference>
<dbReference type="CDD" id="cd00067">
    <property type="entry name" value="GAL4"/>
    <property type="match status" value="1"/>
</dbReference>
<evidence type="ECO:0000313" key="9">
    <source>
        <dbReference type="EMBL" id="POS84367.1"/>
    </source>
</evidence>
<dbReference type="EMBL" id="PEDP01001049">
    <property type="protein sequence ID" value="POS84367.1"/>
    <property type="molecule type" value="Genomic_DNA"/>
</dbReference>
<dbReference type="Pfam" id="PF00172">
    <property type="entry name" value="Zn_clus"/>
    <property type="match status" value="1"/>
</dbReference>
<keyword evidence="3" id="KW-0862">Zinc</keyword>
<evidence type="ECO:0000256" key="6">
    <source>
        <dbReference type="ARBA" id="ARBA00023163"/>
    </source>
</evidence>
<dbReference type="InterPro" id="IPR051615">
    <property type="entry name" value="Transcr_Regulatory_Elem"/>
</dbReference>
<dbReference type="SMART" id="SM00906">
    <property type="entry name" value="Fungal_trans"/>
    <property type="match status" value="1"/>
</dbReference>
<protein>
    <recommendedName>
        <fullName evidence="8">Zn(2)-C6 fungal-type domain-containing protein</fullName>
    </recommendedName>
</protein>
<dbReference type="InterPro" id="IPR007219">
    <property type="entry name" value="XnlR_reg_dom"/>
</dbReference>
<name>A0A2S4PQP7_9PEZI</name>
<evidence type="ECO:0000313" key="10">
    <source>
        <dbReference type="Proteomes" id="UP000237438"/>
    </source>
</evidence>
<dbReference type="InterPro" id="IPR001138">
    <property type="entry name" value="Zn2Cys6_DnaBD"/>
</dbReference>
<dbReference type="GO" id="GO:0000981">
    <property type="term" value="F:DNA-binding transcription factor activity, RNA polymerase II-specific"/>
    <property type="evidence" value="ECO:0007669"/>
    <property type="project" value="InterPro"/>
</dbReference>
<dbReference type="GO" id="GO:0005634">
    <property type="term" value="C:nucleus"/>
    <property type="evidence" value="ECO:0007669"/>
    <property type="project" value="UniProtKB-SubCell"/>
</dbReference>
<dbReference type="STRING" id="225359.A0A2S4PQP7"/>
<evidence type="ECO:0000256" key="3">
    <source>
        <dbReference type="ARBA" id="ARBA00022833"/>
    </source>
</evidence>
<gene>
    <name evidence="9" type="ORF">EPUL_003729</name>
</gene>
<feature type="domain" description="Zn(2)-C6 fungal-type" evidence="8">
    <location>
        <begin position="50"/>
        <end position="82"/>
    </location>
</feature>
<organism evidence="9 10">
    <name type="scientific">Erysiphe pulchra</name>
    <dbReference type="NCBI Taxonomy" id="225359"/>
    <lineage>
        <taxon>Eukaryota</taxon>
        <taxon>Fungi</taxon>
        <taxon>Dikarya</taxon>
        <taxon>Ascomycota</taxon>
        <taxon>Pezizomycotina</taxon>
        <taxon>Leotiomycetes</taxon>
        <taxon>Erysiphales</taxon>
        <taxon>Erysiphaceae</taxon>
        <taxon>Erysiphe</taxon>
    </lineage>
</organism>
<dbReference type="SUPFAM" id="SSF57701">
    <property type="entry name" value="Zn2/Cys6 DNA-binding domain"/>
    <property type="match status" value="1"/>
</dbReference>
<dbReference type="PANTHER" id="PTHR31313:SF79">
    <property type="entry name" value="C6 FINGER DOMAIN-CONTAINING PROTEIN"/>
    <property type="match status" value="1"/>
</dbReference>
<evidence type="ECO:0000256" key="2">
    <source>
        <dbReference type="ARBA" id="ARBA00022723"/>
    </source>
</evidence>
<keyword evidence="7" id="KW-0539">Nucleus</keyword>
<keyword evidence="2" id="KW-0479">Metal-binding</keyword>
<dbReference type="Gene3D" id="4.10.240.10">
    <property type="entry name" value="Zn(2)-C6 fungal-type DNA-binding domain"/>
    <property type="match status" value="1"/>
</dbReference>
<dbReference type="CDD" id="cd12148">
    <property type="entry name" value="fungal_TF_MHR"/>
    <property type="match status" value="1"/>
</dbReference>
<dbReference type="GO" id="GO:0006351">
    <property type="term" value="P:DNA-templated transcription"/>
    <property type="evidence" value="ECO:0007669"/>
    <property type="project" value="InterPro"/>
</dbReference>
<dbReference type="PROSITE" id="PS00463">
    <property type="entry name" value="ZN2_CY6_FUNGAL_1"/>
    <property type="match status" value="1"/>
</dbReference>
<evidence type="ECO:0000256" key="7">
    <source>
        <dbReference type="ARBA" id="ARBA00023242"/>
    </source>
</evidence>
<dbReference type="Proteomes" id="UP000237438">
    <property type="component" value="Unassembled WGS sequence"/>
</dbReference>
<dbReference type="GO" id="GO:0003677">
    <property type="term" value="F:DNA binding"/>
    <property type="evidence" value="ECO:0007669"/>
    <property type="project" value="UniProtKB-KW"/>
</dbReference>
<proteinExistence type="predicted"/>
<reference evidence="9 10" key="1">
    <citation type="submission" date="2017-10" db="EMBL/GenBank/DDBJ databases">
        <title>Development of genomic resources for the powdery mildew, Erysiphe pulchra.</title>
        <authorList>
            <person name="Wadl P.A."/>
            <person name="Mack B.M."/>
            <person name="Moore G."/>
            <person name="Beltz S.B."/>
        </authorList>
    </citation>
    <scope>NUCLEOTIDE SEQUENCE [LARGE SCALE GENOMIC DNA]</scope>
    <source>
        <strain evidence="9">Cflorida</strain>
    </source>
</reference>
<keyword evidence="10" id="KW-1185">Reference proteome</keyword>
<comment type="subcellular location">
    <subcellularLocation>
        <location evidence="1">Nucleus</location>
    </subcellularLocation>
</comment>
<sequence>MSSEELLLSNPHVPSYMIMTRDVEPKENSKIDYVFIDERHRHKRMKLLRACERCRRRKIKCDAATTNTWPCSACKRLKICCVPPSLRYDQESLVTTANQDSNSQRTICSGEDCIKSCQTQLACLRQFPEENMLIPSEYSEYHDLYSSEYYLEPSLDYNQPIHLNGNFQYYPQQQINYDPVSFAHSIPLQTSAGSYKKNNIETSDLADLLGELMIGENGTAPYLSKNVQSRTSLEEPAFGDVEEYSDILPPSIFGPDLKVMIPPELMPDDETCQQYFRIYFENIHPYVPVLNKYLFYRQWLNDRESISPLILEAMFALACQLAGRPSESNQWLALFSKHENSFLDRPRLSTLQATLICLKGREATPKRGYYYRSWMTIVHCIEMARDLGLDEHFANHKVGKSCGSDHYLCALKSRIWQTVFVCEMMIGTPQGRTVLSVDIDSVDMGIPRVILDDDTEPYISRDFAHVAILCRNIRILNNVCSRIKKNGPKWWFNPEYTLLGPLFESWMKDLPNELQVTYPSDGSPPWLRSHFVGNLHSYYHLSILMLHRHPLTHMDPKRIDSSWKYHMNICFNSTKCLCRLQEAILQLYGSDGILCMQRGLNFTIYCNLTCTALHLLALMSSDDELKADVHAYFPRHMSILERCSGFWQMSDIQQQIESLRVAFAANSNKPLSYKTPFHDTSPSLNTCTVSQRNLEYLSTNDLVTSHQDLNVTTSLSENQPFIWPLPMGISDSQNNLSYLKQTLLENQVLSDSQSVNEISLPNCIANIPCDSSE</sequence>
<evidence type="ECO:0000256" key="5">
    <source>
        <dbReference type="ARBA" id="ARBA00023125"/>
    </source>
</evidence>
<dbReference type="Pfam" id="PF04082">
    <property type="entry name" value="Fungal_trans"/>
    <property type="match status" value="1"/>
</dbReference>
<dbReference type="GO" id="GO:0008270">
    <property type="term" value="F:zinc ion binding"/>
    <property type="evidence" value="ECO:0007669"/>
    <property type="project" value="InterPro"/>
</dbReference>
<keyword evidence="4" id="KW-0805">Transcription regulation</keyword>
<keyword evidence="6" id="KW-0804">Transcription</keyword>
<dbReference type="PROSITE" id="PS50048">
    <property type="entry name" value="ZN2_CY6_FUNGAL_2"/>
    <property type="match status" value="1"/>
</dbReference>
<dbReference type="AlphaFoldDB" id="A0A2S4PQP7"/>
<accession>A0A2S4PQP7</accession>